<keyword evidence="1" id="KW-1133">Transmembrane helix</keyword>
<gene>
    <name evidence="2" type="ORF">ACJRO7_015957</name>
</gene>
<comment type="caution">
    <text evidence="2">The sequence shown here is derived from an EMBL/GenBank/DDBJ whole genome shotgun (WGS) entry which is preliminary data.</text>
</comment>
<reference evidence="2 3" key="1">
    <citation type="submission" date="2024-11" db="EMBL/GenBank/DDBJ databases">
        <title>Chromosome-level genome assembly of Eucalyptus globulus Labill. provides insights into its genome evolution.</title>
        <authorList>
            <person name="Li X."/>
        </authorList>
    </citation>
    <scope>NUCLEOTIDE SEQUENCE [LARGE SCALE GENOMIC DNA]</scope>
    <source>
        <strain evidence="2">CL2024</strain>
        <tissue evidence="2">Fresh tender leaves</tissue>
    </source>
</reference>
<sequence length="124" mass="14468">MSSISFVSYFVGFYSQLTRFCFMTHFLILLALLSTHVLSIRVLFTKETPGETGVLGFDGYVLLELVVLVRTCTVHRCWVREYEGLGAKKNCQESMANAARFVEVKAKDLDERMRRKYGQWYDWF</sequence>
<dbReference type="AlphaFoldDB" id="A0ABD3L933"/>
<dbReference type="Proteomes" id="UP001634007">
    <property type="component" value="Unassembled WGS sequence"/>
</dbReference>
<name>A0ABD3L933_EUCGL</name>
<evidence type="ECO:0000256" key="1">
    <source>
        <dbReference type="SAM" id="Phobius"/>
    </source>
</evidence>
<evidence type="ECO:0000313" key="3">
    <source>
        <dbReference type="Proteomes" id="UP001634007"/>
    </source>
</evidence>
<proteinExistence type="predicted"/>
<dbReference type="PANTHER" id="PTHR39113:SF1">
    <property type="entry name" value="MEMBRANE LIPOPROTEIN"/>
    <property type="match status" value="1"/>
</dbReference>
<keyword evidence="1" id="KW-0812">Transmembrane</keyword>
<evidence type="ECO:0000313" key="2">
    <source>
        <dbReference type="EMBL" id="KAL3747104.1"/>
    </source>
</evidence>
<dbReference type="EMBL" id="JBJKBG010000003">
    <property type="protein sequence ID" value="KAL3747104.1"/>
    <property type="molecule type" value="Genomic_DNA"/>
</dbReference>
<keyword evidence="1" id="KW-0472">Membrane</keyword>
<organism evidence="2 3">
    <name type="scientific">Eucalyptus globulus</name>
    <name type="common">Tasmanian blue gum</name>
    <dbReference type="NCBI Taxonomy" id="34317"/>
    <lineage>
        <taxon>Eukaryota</taxon>
        <taxon>Viridiplantae</taxon>
        <taxon>Streptophyta</taxon>
        <taxon>Embryophyta</taxon>
        <taxon>Tracheophyta</taxon>
        <taxon>Spermatophyta</taxon>
        <taxon>Magnoliopsida</taxon>
        <taxon>eudicotyledons</taxon>
        <taxon>Gunneridae</taxon>
        <taxon>Pentapetalae</taxon>
        <taxon>rosids</taxon>
        <taxon>malvids</taxon>
        <taxon>Myrtales</taxon>
        <taxon>Myrtaceae</taxon>
        <taxon>Myrtoideae</taxon>
        <taxon>Eucalypteae</taxon>
        <taxon>Eucalyptus</taxon>
    </lineage>
</organism>
<keyword evidence="3" id="KW-1185">Reference proteome</keyword>
<feature type="transmembrane region" description="Helical" evidence="1">
    <location>
        <begin position="20"/>
        <end position="40"/>
    </location>
</feature>
<protein>
    <submittedName>
        <fullName evidence="2">Uncharacterized protein</fullName>
    </submittedName>
</protein>
<accession>A0ABD3L933</accession>
<dbReference type="PANTHER" id="PTHR39113">
    <property type="entry name" value="MEMBRANE LIPOPROTEIN-RELATED"/>
    <property type="match status" value="1"/>
</dbReference>